<feature type="compositionally biased region" description="Basic and acidic residues" evidence="1">
    <location>
        <begin position="151"/>
        <end position="168"/>
    </location>
</feature>
<gene>
    <name evidence="2" type="ORF">HAND00432_LOCUS9981</name>
    <name evidence="3" type="ORF">HAND00432_LOCUS9982</name>
</gene>
<protein>
    <submittedName>
        <fullName evidence="2">Uncharacterized protein</fullName>
    </submittedName>
</protein>
<dbReference type="EMBL" id="HBFX01016549">
    <property type="protein sequence ID" value="CAD8955443.1"/>
    <property type="molecule type" value="Transcribed_RNA"/>
</dbReference>
<evidence type="ECO:0000256" key="1">
    <source>
        <dbReference type="SAM" id="MobiDB-lite"/>
    </source>
</evidence>
<feature type="region of interest" description="Disordered" evidence="1">
    <location>
        <begin position="1"/>
        <end position="68"/>
    </location>
</feature>
<feature type="region of interest" description="Disordered" evidence="1">
    <location>
        <begin position="115"/>
        <end position="136"/>
    </location>
</feature>
<evidence type="ECO:0000313" key="2">
    <source>
        <dbReference type="EMBL" id="CAD8955443.1"/>
    </source>
</evidence>
<dbReference type="AlphaFoldDB" id="A0A6U4UUQ6"/>
<organism evidence="2">
    <name type="scientific">Hemiselmis andersenii</name>
    <name type="common">Cryptophyte alga</name>
    <dbReference type="NCBI Taxonomy" id="464988"/>
    <lineage>
        <taxon>Eukaryota</taxon>
        <taxon>Cryptophyceae</taxon>
        <taxon>Cryptomonadales</taxon>
        <taxon>Hemiselmidaceae</taxon>
        <taxon>Hemiselmis</taxon>
    </lineage>
</organism>
<reference evidence="2" key="1">
    <citation type="submission" date="2021-01" db="EMBL/GenBank/DDBJ databases">
        <authorList>
            <person name="Corre E."/>
            <person name="Pelletier E."/>
            <person name="Niang G."/>
            <person name="Scheremetjew M."/>
            <person name="Finn R."/>
            <person name="Kale V."/>
            <person name="Holt S."/>
            <person name="Cochrane G."/>
            <person name="Meng A."/>
            <person name="Brown T."/>
            <person name="Cohen L."/>
        </authorList>
    </citation>
    <scope>NUCLEOTIDE SEQUENCE</scope>
    <source>
        <strain evidence="2">CCMP644</strain>
    </source>
</reference>
<feature type="compositionally biased region" description="Gly residues" evidence="1">
    <location>
        <begin position="53"/>
        <end position="65"/>
    </location>
</feature>
<accession>A0A6U4UUQ6</accession>
<evidence type="ECO:0000313" key="3">
    <source>
        <dbReference type="EMBL" id="CAD8955444.1"/>
    </source>
</evidence>
<sequence length="183" mass="19322">MADVSGMSVRDMKEELASLGESASGCVERSEIEARLLSVRQRGRDQGAPQAGPAGGRQGGGGGGAAANPAASMAFALQGVFDSVGGSFNGVMNKLTTKFDDLDARLDGLEAKRQQVKDRIDSKQPTTPLGRLNQLKAEAGAAELREKLRETRKETYEGKKELAGKVQKESASMMQGMALPLPK</sequence>
<proteinExistence type="predicted"/>
<name>A0A6U4UUQ6_HEMAN</name>
<feature type="region of interest" description="Disordered" evidence="1">
    <location>
        <begin position="151"/>
        <end position="183"/>
    </location>
</feature>
<dbReference type="EMBL" id="HBFX01016550">
    <property type="protein sequence ID" value="CAD8955444.1"/>
    <property type="molecule type" value="Transcribed_RNA"/>
</dbReference>